<keyword evidence="2" id="KW-1185">Reference proteome</keyword>
<evidence type="ECO:0000313" key="2">
    <source>
        <dbReference type="Proteomes" id="UP000757232"/>
    </source>
</evidence>
<dbReference type="EMBL" id="LNZH02000209">
    <property type="protein sequence ID" value="OCB85479.1"/>
    <property type="molecule type" value="Genomic_DNA"/>
</dbReference>
<reference evidence="1" key="1">
    <citation type="submission" date="2016-06" db="EMBL/GenBank/DDBJ databases">
        <title>Draft Genome sequence of the fungus Inonotus baumii.</title>
        <authorList>
            <person name="Zhu H."/>
            <person name="Lin W."/>
        </authorList>
    </citation>
    <scope>NUCLEOTIDE SEQUENCE</scope>
    <source>
        <strain evidence="1">821</strain>
    </source>
</reference>
<sequence>MGRPGRTRESGLFPAYTQHILGSFSRHTHPLMANDKQRVLSDLLIADSPVVQLVFSRRRSPPRTQRVTFFIFFPPSLIRRHNKMPMPSFSRRRALYPYSPPLFPTTWPDKHFFLFVSTYADASALLCQQGRRRIGSIALFFFLALLPRVGRGAISMEWRRLAYTSTSNVHALLSSQFGLRVEDGESDFIHSSLGAEANIPPEPDIRIPSRRESAIDRMMPARDLLSHL</sequence>
<accession>A0A9Q5HT50</accession>
<protein>
    <submittedName>
        <fullName evidence="1">Uncharacterized protein</fullName>
    </submittedName>
</protein>
<organism evidence="1 2">
    <name type="scientific">Sanghuangporus baumii</name>
    <name type="common">Phellinus baumii</name>
    <dbReference type="NCBI Taxonomy" id="108892"/>
    <lineage>
        <taxon>Eukaryota</taxon>
        <taxon>Fungi</taxon>
        <taxon>Dikarya</taxon>
        <taxon>Basidiomycota</taxon>
        <taxon>Agaricomycotina</taxon>
        <taxon>Agaricomycetes</taxon>
        <taxon>Hymenochaetales</taxon>
        <taxon>Hymenochaetaceae</taxon>
        <taxon>Sanghuangporus</taxon>
    </lineage>
</organism>
<gene>
    <name evidence="1" type="ORF">A7U60_g7488</name>
</gene>
<evidence type="ECO:0000313" key="1">
    <source>
        <dbReference type="EMBL" id="OCB85479.1"/>
    </source>
</evidence>
<dbReference type="Proteomes" id="UP000757232">
    <property type="component" value="Unassembled WGS sequence"/>
</dbReference>
<proteinExistence type="predicted"/>
<comment type="caution">
    <text evidence="1">The sequence shown here is derived from an EMBL/GenBank/DDBJ whole genome shotgun (WGS) entry which is preliminary data.</text>
</comment>
<name>A0A9Q5HT50_SANBA</name>
<dbReference type="AlphaFoldDB" id="A0A9Q5HT50"/>